<reference evidence="1 2" key="2">
    <citation type="journal article" date="2009" name="PLoS ONE">
        <title>An integrated genetic and cytogenetic map of the cucumber genome.</title>
        <authorList>
            <person name="Ren Y."/>
            <person name="Zhang Z."/>
            <person name="Liu J."/>
            <person name="Staub J.E."/>
            <person name="Han Y."/>
            <person name="Cheng Z."/>
            <person name="Li X."/>
            <person name="Lu J."/>
            <person name="Miao H."/>
            <person name="Kang H."/>
            <person name="Xie B."/>
            <person name="Gu X."/>
            <person name="Wang X."/>
            <person name="Du Y."/>
            <person name="Jin W."/>
            <person name="Huang S."/>
        </authorList>
    </citation>
    <scope>NUCLEOTIDE SEQUENCE [LARGE SCALE GENOMIC DNA]</scope>
    <source>
        <strain evidence="2">cv. 9930</strain>
    </source>
</reference>
<name>A0A0A0LDM9_CUCSA</name>
<dbReference type="Gramene" id="KGN59893">
    <property type="protein sequence ID" value="KGN59893"/>
    <property type="gene ID" value="Csa_3G851930"/>
</dbReference>
<reference evidence="1 2" key="3">
    <citation type="journal article" date="2010" name="BMC Genomics">
        <title>Transcriptome sequencing and comparative analysis of cucumber flowers with different sex types.</title>
        <authorList>
            <person name="Guo S."/>
            <person name="Zheng Y."/>
            <person name="Joung J.G."/>
            <person name="Liu S."/>
            <person name="Zhang Z."/>
            <person name="Crasta O.R."/>
            <person name="Sobral B.W."/>
            <person name="Xu Y."/>
            <person name="Huang S."/>
            <person name="Fei Z."/>
        </authorList>
    </citation>
    <scope>NUCLEOTIDE SEQUENCE [LARGE SCALE GENOMIC DNA]</scope>
    <source>
        <strain evidence="2">cv. 9930</strain>
    </source>
</reference>
<evidence type="ECO:0000313" key="2">
    <source>
        <dbReference type="Proteomes" id="UP000029981"/>
    </source>
</evidence>
<proteinExistence type="predicted"/>
<accession>A0A0A0LDM9</accession>
<evidence type="ECO:0000313" key="1">
    <source>
        <dbReference type="EMBL" id="KGN59893.1"/>
    </source>
</evidence>
<keyword evidence="2" id="KW-1185">Reference proteome</keyword>
<sequence length="69" mass="7806">MKREGVWRQCCVRSGARRGRDIARSRAIATNNARIGKVQIMELATITFLEKLVIATTTVENHAIIPHEF</sequence>
<reference evidence="1 2" key="1">
    <citation type="journal article" date="2009" name="Nat. Genet.">
        <title>The genome of the cucumber, Cucumis sativus L.</title>
        <authorList>
            <person name="Huang S."/>
            <person name="Li R."/>
            <person name="Zhang Z."/>
            <person name="Li L."/>
            <person name="Gu X."/>
            <person name="Fan W."/>
            <person name="Lucas W.J."/>
            <person name="Wang X."/>
            <person name="Xie B."/>
            <person name="Ni P."/>
            <person name="Ren Y."/>
            <person name="Zhu H."/>
            <person name="Li J."/>
            <person name="Lin K."/>
            <person name="Jin W."/>
            <person name="Fei Z."/>
            <person name="Li G."/>
            <person name="Staub J."/>
            <person name="Kilian A."/>
            <person name="van der Vossen E.A."/>
            <person name="Wu Y."/>
            <person name="Guo J."/>
            <person name="He J."/>
            <person name="Jia Z."/>
            <person name="Ren Y."/>
            <person name="Tian G."/>
            <person name="Lu Y."/>
            <person name="Ruan J."/>
            <person name="Qian W."/>
            <person name="Wang M."/>
            <person name="Huang Q."/>
            <person name="Li B."/>
            <person name="Xuan Z."/>
            <person name="Cao J."/>
            <person name="Asan"/>
            <person name="Wu Z."/>
            <person name="Zhang J."/>
            <person name="Cai Q."/>
            <person name="Bai Y."/>
            <person name="Zhao B."/>
            <person name="Han Y."/>
            <person name="Li Y."/>
            <person name="Li X."/>
            <person name="Wang S."/>
            <person name="Shi Q."/>
            <person name="Liu S."/>
            <person name="Cho W.K."/>
            <person name="Kim J.Y."/>
            <person name="Xu Y."/>
            <person name="Heller-Uszynska K."/>
            <person name="Miao H."/>
            <person name="Cheng Z."/>
            <person name="Zhang S."/>
            <person name="Wu J."/>
            <person name="Yang Y."/>
            <person name="Kang H."/>
            <person name="Li M."/>
            <person name="Liang H."/>
            <person name="Ren X."/>
            <person name="Shi Z."/>
            <person name="Wen M."/>
            <person name="Jian M."/>
            <person name="Yang H."/>
            <person name="Zhang G."/>
            <person name="Yang Z."/>
            <person name="Chen R."/>
            <person name="Liu S."/>
            <person name="Li J."/>
            <person name="Ma L."/>
            <person name="Liu H."/>
            <person name="Zhou Y."/>
            <person name="Zhao J."/>
            <person name="Fang X."/>
            <person name="Li G."/>
            <person name="Fang L."/>
            <person name="Li Y."/>
            <person name="Liu D."/>
            <person name="Zheng H."/>
            <person name="Zhang Y."/>
            <person name="Qin N."/>
            <person name="Li Z."/>
            <person name="Yang G."/>
            <person name="Yang S."/>
            <person name="Bolund L."/>
            <person name="Kristiansen K."/>
            <person name="Zheng H."/>
            <person name="Li S."/>
            <person name="Zhang X."/>
            <person name="Yang H."/>
            <person name="Wang J."/>
            <person name="Sun R."/>
            <person name="Zhang B."/>
            <person name="Jiang S."/>
            <person name="Wang J."/>
            <person name="Du Y."/>
            <person name="Li S."/>
        </authorList>
    </citation>
    <scope>NUCLEOTIDE SEQUENCE [LARGE SCALE GENOMIC DNA]</scope>
    <source>
        <strain evidence="2">cv. 9930</strain>
    </source>
</reference>
<organism evidence="1 2">
    <name type="scientific">Cucumis sativus</name>
    <name type="common">Cucumber</name>
    <dbReference type="NCBI Taxonomy" id="3659"/>
    <lineage>
        <taxon>Eukaryota</taxon>
        <taxon>Viridiplantae</taxon>
        <taxon>Streptophyta</taxon>
        <taxon>Embryophyta</taxon>
        <taxon>Tracheophyta</taxon>
        <taxon>Spermatophyta</taxon>
        <taxon>Magnoliopsida</taxon>
        <taxon>eudicotyledons</taxon>
        <taxon>Gunneridae</taxon>
        <taxon>Pentapetalae</taxon>
        <taxon>rosids</taxon>
        <taxon>fabids</taxon>
        <taxon>Cucurbitales</taxon>
        <taxon>Cucurbitaceae</taxon>
        <taxon>Benincaseae</taxon>
        <taxon>Cucumis</taxon>
    </lineage>
</organism>
<dbReference type="Proteomes" id="UP000029981">
    <property type="component" value="Chromosome 3"/>
</dbReference>
<dbReference type="AlphaFoldDB" id="A0A0A0LDM9"/>
<protein>
    <submittedName>
        <fullName evidence="1">Uncharacterized protein</fullName>
    </submittedName>
</protein>
<reference evidence="1 2" key="4">
    <citation type="journal article" date="2011" name="BMC Genomics">
        <title>RNA-Seq improves annotation of protein-coding genes in the cucumber genome.</title>
        <authorList>
            <person name="Li Z."/>
            <person name="Zhang Z."/>
            <person name="Yan P."/>
            <person name="Huang S."/>
            <person name="Fei Z."/>
            <person name="Lin K."/>
        </authorList>
    </citation>
    <scope>NUCLEOTIDE SEQUENCE [LARGE SCALE GENOMIC DNA]</scope>
    <source>
        <strain evidence="2">cv. 9930</strain>
    </source>
</reference>
<gene>
    <name evidence="1" type="ORF">Csa_3G851930</name>
</gene>
<dbReference type="EMBL" id="CM002924">
    <property type="protein sequence ID" value="KGN59893.1"/>
    <property type="molecule type" value="Genomic_DNA"/>
</dbReference>